<dbReference type="Proteomes" id="UP001061958">
    <property type="component" value="Unassembled WGS sequence"/>
</dbReference>
<feature type="transmembrane region" description="Helical" evidence="1">
    <location>
        <begin position="31"/>
        <end position="54"/>
    </location>
</feature>
<feature type="transmembrane region" description="Helical" evidence="1">
    <location>
        <begin position="60"/>
        <end position="89"/>
    </location>
</feature>
<dbReference type="EMBL" id="BQMJ01000035">
    <property type="protein sequence ID" value="GJQ12666.1"/>
    <property type="molecule type" value="Genomic_DNA"/>
</dbReference>
<reference evidence="2" key="1">
    <citation type="journal article" date="2022" name="Proc. Natl. Acad. Sci. U.S.A.">
        <title>Life cycle and functional genomics of the unicellular red alga Galdieria for elucidating algal and plant evolution and industrial use.</title>
        <authorList>
            <person name="Hirooka S."/>
            <person name="Itabashi T."/>
            <person name="Ichinose T.M."/>
            <person name="Onuma R."/>
            <person name="Fujiwara T."/>
            <person name="Yamashita S."/>
            <person name="Jong L.W."/>
            <person name="Tomita R."/>
            <person name="Iwane A.H."/>
            <person name="Miyagishima S.Y."/>
        </authorList>
    </citation>
    <scope>NUCLEOTIDE SEQUENCE</scope>
    <source>
        <strain evidence="2">NBRC 102759</strain>
    </source>
</reference>
<keyword evidence="1" id="KW-1133">Transmembrane helix</keyword>
<comment type="caution">
    <text evidence="2">The sequence shown here is derived from an EMBL/GenBank/DDBJ whole genome shotgun (WGS) entry which is preliminary data.</text>
</comment>
<proteinExistence type="predicted"/>
<protein>
    <submittedName>
        <fullName evidence="2">Uncharacterized protein</fullName>
    </submittedName>
</protein>
<keyword evidence="3" id="KW-1185">Reference proteome</keyword>
<evidence type="ECO:0000256" key="1">
    <source>
        <dbReference type="SAM" id="Phobius"/>
    </source>
</evidence>
<evidence type="ECO:0000313" key="3">
    <source>
        <dbReference type="Proteomes" id="UP001061958"/>
    </source>
</evidence>
<sequence length="94" mass="9840">MPRNGSLSKRKATSSQVSLRPLFWSLSRSRIAAGAGLCAGVGIGNCATICGLFFPPVFHIGVSAGTGMCLGYGVGFGFDFSLGSLFSWLDSLFR</sequence>
<keyword evidence="1" id="KW-0472">Membrane</keyword>
<dbReference type="AlphaFoldDB" id="A0A9C7PY09"/>
<name>A0A9C7PY09_9RHOD</name>
<keyword evidence="1" id="KW-0812">Transmembrane</keyword>
<dbReference type="OrthoDB" id="10421267at2759"/>
<reference evidence="2" key="2">
    <citation type="submission" date="2022-01" db="EMBL/GenBank/DDBJ databases">
        <authorList>
            <person name="Hirooka S."/>
            <person name="Miyagishima S.Y."/>
        </authorList>
    </citation>
    <scope>NUCLEOTIDE SEQUENCE</scope>
    <source>
        <strain evidence="2">NBRC 102759</strain>
    </source>
</reference>
<organism evidence="2 3">
    <name type="scientific">Galdieria partita</name>
    <dbReference type="NCBI Taxonomy" id="83374"/>
    <lineage>
        <taxon>Eukaryota</taxon>
        <taxon>Rhodophyta</taxon>
        <taxon>Bangiophyceae</taxon>
        <taxon>Galdieriales</taxon>
        <taxon>Galdieriaceae</taxon>
        <taxon>Galdieria</taxon>
    </lineage>
</organism>
<gene>
    <name evidence="2" type="ORF">GpartN1_g4457.t1</name>
</gene>
<evidence type="ECO:0000313" key="2">
    <source>
        <dbReference type="EMBL" id="GJQ12666.1"/>
    </source>
</evidence>
<accession>A0A9C7PY09</accession>